<protein>
    <submittedName>
        <fullName evidence="1">Uncharacterized protein</fullName>
    </submittedName>
</protein>
<gene>
    <name evidence="1" type="ORF">MNOR_LOCUS11220</name>
</gene>
<dbReference type="AlphaFoldDB" id="A0AAV2QGD3"/>
<sequence>RKCTKMNHQITVSPVQLYKKIILLTLTLLGVTYVHSESSFRLQRPLKRYRLEPHPLVRLANRYTAKSDQTSPLMPYTEVENRPGDTLDEQKFEFYVFDPTGGLHKQWFTLQKIQDILLQQGPLFQRESEYDETPAVDNPLPYTENVFVGQNFPHSRDPQDNVDDSTERLTLPYKTEVVVKQNFPHSRDPEYEEYEDYYDIPGEFSVPDPYEHD</sequence>
<accession>A0AAV2QGD3</accession>
<dbReference type="Proteomes" id="UP001497623">
    <property type="component" value="Unassembled WGS sequence"/>
</dbReference>
<keyword evidence="2" id="KW-1185">Reference proteome</keyword>
<feature type="non-terminal residue" evidence="1">
    <location>
        <position position="1"/>
    </location>
</feature>
<evidence type="ECO:0000313" key="1">
    <source>
        <dbReference type="EMBL" id="CAL4080242.1"/>
    </source>
</evidence>
<proteinExistence type="predicted"/>
<dbReference type="EMBL" id="CAXKWB010005859">
    <property type="protein sequence ID" value="CAL4080242.1"/>
    <property type="molecule type" value="Genomic_DNA"/>
</dbReference>
<reference evidence="1 2" key="1">
    <citation type="submission" date="2024-05" db="EMBL/GenBank/DDBJ databases">
        <authorList>
            <person name="Wallberg A."/>
        </authorList>
    </citation>
    <scope>NUCLEOTIDE SEQUENCE [LARGE SCALE GENOMIC DNA]</scope>
</reference>
<name>A0AAV2QGD3_MEGNR</name>
<evidence type="ECO:0000313" key="2">
    <source>
        <dbReference type="Proteomes" id="UP001497623"/>
    </source>
</evidence>
<organism evidence="1 2">
    <name type="scientific">Meganyctiphanes norvegica</name>
    <name type="common">Northern krill</name>
    <name type="synonym">Thysanopoda norvegica</name>
    <dbReference type="NCBI Taxonomy" id="48144"/>
    <lineage>
        <taxon>Eukaryota</taxon>
        <taxon>Metazoa</taxon>
        <taxon>Ecdysozoa</taxon>
        <taxon>Arthropoda</taxon>
        <taxon>Crustacea</taxon>
        <taxon>Multicrustacea</taxon>
        <taxon>Malacostraca</taxon>
        <taxon>Eumalacostraca</taxon>
        <taxon>Eucarida</taxon>
        <taxon>Euphausiacea</taxon>
        <taxon>Euphausiidae</taxon>
        <taxon>Meganyctiphanes</taxon>
    </lineage>
</organism>
<comment type="caution">
    <text evidence="1">The sequence shown here is derived from an EMBL/GenBank/DDBJ whole genome shotgun (WGS) entry which is preliminary data.</text>
</comment>
<feature type="non-terminal residue" evidence="1">
    <location>
        <position position="213"/>
    </location>
</feature>